<name>A0A813DZS4_POLGL</name>
<evidence type="ECO:0000259" key="2">
    <source>
        <dbReference type="PROSITE" id="PS51194"/>
    </source>
</evidence>
<reference evidence="3" key="1">
    <citation type="submission" date="2021-02" db="EMBL/GenBank/DDBJ databases">
        <authorList>
            <person name="Dougan E. K."/>
            <person name="Rhodes N."/>
            <person name="Thang M."/>
            <person name="Chan C."/>
        </authorList>
    </citation>
    <scope>NUCLEOTIDE SEQUENCE</scope>
</reference>
<dbReference type="Proteomes" id="UP000654075">
    <property type="component" value="Unassembled WGS sequence"/>
</dbReference>
<evidence type="ECO:0000313" key="4">
    <source>
        <dbReference type="Proteomes" id="UP000654075"/>
    </source>
</evidence>
<dbReference type="PROSITE" id="PS51194">
    <property type="entry name" value="HELICASE_CTER"/>
    <property type="match status" value="1"/>
</dbReference>
<organism evidence="3 4">
    <name type="scientific">Polarella glacialis</name>
    <name type="common">Dinoflagellate</name>
    <dbReference type="NCBI Taxonomy" id="89957"/>
    <lineage>
        <taxon>Eukaryota</taxon>
        <taxon>Sar</taxon>
        <taxon>Alveolata</taxon>
        <taxon>Dinophyceae</taxon>
        <taxon>Suessiales</taxon>
        <taxon>Suessiaceae</taxon>
        <taxon>Polarella</taxon>
    </lineage>
</organism>
<feature type="region of interest" description="Disordered" evidence="1">
    <location>
        <begin position="183"/>
        <end position="213"/>
    </location>
</feature>
<protein>
    <recommendedName>
        <fullName evidence="2">Helicase C-terminal domain-containing protein</fullName>
    </recommendedName>
</protein>
<dbReference type="SUPFAM" id="SSF52540">
    <property type="entry name" value="P-loop containing nucleoside triphosphate hydrolases"/>
    <property type="match status" value="1"/>
</dbReference>
<dbReference type="InterPro" id="IPR001650">
    <property type="entry name" value="Helicase_C-like"/>
</dbReference>
<evidence type="ECO:0000313" key="3">
    <source>
        <dbReference type="EMBL" id="CAE8592024.1"/>
    </source>
</evidence>
<dbReference type="PANTHER" id="PTHR33418">
    <property type="entry name" value="HELICASE-ASSOCIATED"/>
    <property type="match status" value="1"/>
</dbReference>
<accession>A0A813DZS4</accession>
<dbReference type="InterPro" id="IPR027417">
    <property type="entry name" value="P-loop_NTPase"/>
</dbReference>
<evidence type="ECO:0000256" key="1">
    <source>
        <dbReference type="SAM" id="MobiDB-lite"/>
    </source>
</evidence>
<dbReference type="Gene3D" id="3.40.50.300">
    <property type="entry name" value="P-loop containing nucleotide triphosphate hydrolases"/>
    <property type="match status" value="1"/>
</dbReference>
<sequence length="803" mass="91388">MYTFSATQRAPPDFEYTLAAAVEDGLLCEYDVVIPIVDANGTRACLADMLLRNAGHFRRILAYCNSISEAQRFQKVTEDLGLASWHINGDTSVTARDRAISKFAGAMRKPAHVLVTVQVLGEGVNIPNADTCLFVEPRSSYISIIQAMGRVLRNYHSKPLAHIILPAVTANYVPSFANMRVRRSAGSGKASRKSSLRGTSTEAGPDKEQPLQPANLKFEGGELERFVMALSYADGRMKDAWMQSHNSRIRFMDARIGVSGSPIPSIQCIQAFFRDAHGNLAKWESRLHDLQLFLIQEQRLPQQYAEDKFERSLAHWAKNTGTDVRQGICSCQQLRSLKCSHPLMHKLLAKWLEPEAHWRDQCKNLSDFVCGHGRLPIVRDSSSKEEKCLSTWLVAQRVSFNRLSAEQAQCLKASHALVAERIADSINPDGVWQCNCDALAAFVRIHNRFPSRYVPEDMCLHKWMEKQRINFKSLASWQIDELSGTSALVADRLQKWSDPSIQWHKRFETLIAFVRLHNRLPSSTCTSPSERSLDCWLRNQARDVAGLPDDQLKLLQEAHPRLKARFGSWLHRLSLHDDAYAHNCHQLEQFLKLHHQLPKLRGSTILERTSAAWLRRQRKAFAKLTSSQKDSLESVHVKVADLVHQWTNPLSTFQSECGLLRQFIQSYGRCPSNSEAGPERRFSNWLSHQRRRFFACTITTQELKLLRNTHAFVADRVDSWQFPLFRWQKKLGELASFVSEVGRPPLASAKDPQEKQLFGWLIFQGQKIKAGRLNPEQVDELKAMNEQVAARVERWQAMQTAAP</sequence>
<dbReference type="PANTHER" id="PTHR33418:SF1">
    <property type="entry name" value="HELICASE-ASSOCIATED DOMAIN-CONTAINING PROTEIN"/>
    <property type="match status" value="1"/>
</dbReference>
<feature type="domain" description="Helicase C-terminal" evidence="2">
    <location>
        <begin position="46"/>
        <end position="212"/>
    </location>
</feature>
<dbReference type="Pfam" id="PF00271">
    <property type="entry name" value="Helicase_C"/>
    <property type="match status" value="1"/>
</dbReference>
<proteinExistence type="predicted"/>
<keyword evidence="4" id="KW-1185">Reference proteome</keyword>
<gene>
    <name evidence="3" type="ORF">PGLA1383_LOCUS10682</name>
</gene>
<comment type="caution">
    <text evidence="3">The sequence shown here is derived from an EMBL/GenBank/DDBJ whole genome shotgun (WGS) entry which is preliminary data.</text>
</comment>
<dbReference type="AlphaFoldDB" id="A0A813DZS4"/>
<dbReference type="EMBL" id="CAJNNV010005401">
    <property type="protein sequence ID" value="CAE8592024.1"/>
    <property type="molecule type" value="Genomic_DNA"/>
</dbReference>
<dbReference type="SMART" id="SM00490">
    <property type="entry name" value="HELICc"/>
    <property type="match status" value="1"/>
</dbReference>
<dbReference type="OrthoDB" id="16911at2759"/>